<dbReference type="EMBL" id="SWKV01000074">
    <property type="protein sequence ID" value="KAF3033868.1"/>
    <property type="molecule type" value="Genomic_DNA"/>
</dbReference>
<comment type="pathway">
    <text evidence="2">Protein modification; protein glycosylation.</text>
</comment>
<dbReference type="Gene3D" id="1.50.10.10">
    <property type="match status" value="1"/>
</dbReference>
<feature type="binding site" evidence="7">
    <location>
        <position position="582"/>
    </location>
    <ligand>
        <name>Ca(2+)</name>
        <dbReference type="ChEBI" id="CHEBI:29108"/>
    </ligand>
</feature>
<evidence type="ECO:0000256" key="8">
    <source>
        <dbReference type="PIRSR" id="PIRSR601382-3"/>
    </source>
</evidence>
<dbReference type="Proteomes" id="UP000758155">
    <property type="component" value="Unassembled WGS sequence"/>
</dbReference>
<dbReference type="InterPro" id="IPR036026">
    <property type="entry name" value="Seven-hairpin_glycosidases"/>
</dbReference>
<comment type="caution">
    <text evidence="10">The sequence shown here is derived from an EMBL/GenBank/DDBJ whole genome shotgun (WGS) entry which is preliminary data.</text>
</comment>
<evidence type="ECO:0000256" key="5">
    <source>
        <dbReference type="ARBA" id="ARBA00023157"/>
    </source>
</evidence>
<organism evidence="10 11">
    <name type="scientific">Didymella heteroderae</name>
    <dbReference type="NCBI Taxonomy" id="1769908"/>
    <lineage>
        <taxon>Eukaryota</taxon>
        <taxon>Fungi</taxon>
        <taxon>Dikarya</taxon>
        <taxon>Ascomycota</taxon>
        <taxon>Pezizomycotina</taxon>
        <taxon>Dothideomycetes</taxon>
        <taxon>Pleosporomycetidae</taxon>
        <taxon>Pleosporales</taxon>
        <taxon>Pleosporineae</taxon>
        <taxon>Didymellaceae</taxon>
        <taxon>Didymella</taxon>
    </lineage>
</organism>
<dbReference type="AlphaFoldDB" id="A0A9P4WJ83"/>
<feature type="active site" description="Proton donor" evidence="6">
    <location>
        <position position="175"/>
    </location>
</feature>
<dbReference type="GO" id="GO:0004571">
    <property type="term" value="F:mannosyl-oligosaccharide 1,2-alpha-mannosidase activity"/>
    <property type="evidence" value="ECO:0007669"/>
    <property type="project" value="InterPro"/>
</dbReference>
<dbReference type="FunFam" id="1.50.10.10:FF:000037">
    <property type="entry name" value="alpha-1,2-Mannosidase"/>
    <property type="match status" value="1"/>
</dbReference>
<evidence type="ECO:0000313" key="11">
    <source>
        <dbReference type="Proteomes" id="UP000758155"/>
    </source>
</evidence>
<dbReference type="GO" id="GO:0005975">
    <property type="term" value="P:carbohydrate metabolic process"/>
    <property type="evidence" value="ECO:0007669"/>
    <property type="project" value="InterPro"/>
</dbReference>
<evidence type="ECO:0000256" key="3">
    <source>
        <dbReference type="ARBA" id="ARBA00007658"/>
    </source>
</evidence>
<evidence type="ECO:0000256" key="9">
    <source>
        <dbReference type="RuleBase" id="RU361193"/>
    </source>
</evidence>
<evidence type="ECO:0000256" key="6">
    <source>
        <dbReference type="PIRSR" id="PIRSR601382-1"/>
    </source>
</evidence>
<keyword evidence="4 9" id="KW-0378">Hydrolase</keyword>
<feature type="active site" description="Proton donor" evidence="6">
    <location>
        <position position="429"/>
    </location>
</feature>
<keyword evidence="9" id="KW-0326">Glycosidase</keyword>
<dbReference type="GO" id="GO:0005509">
    <property type="term" value="F:calcium ion binding"/>
    <property type="evidence" value="ECO:0007669"/>
    <property type="project" value="InterPro"/>
</dbReference>
<protein>
    <recommendedName>
        <fullName evidence="9">alpha-1,2-Mannosidase</fullName>
        <ecNumber evidence="9">3.2.1.-</ecNumber>
    </recommendedName>
</protein>
<feature type="active site" evidence="6">
    <location>
        <position position="313"/>
    </location>
</feature>
<sequence length="596" mass="66581">MSPLIRRIGVLFVATTLLYLAFRQLTLGTGFPLPVATSSNRLKGPIRWRDIPPKHSVTSTIPLPTGTPSAIPRIQHEFKVETQHNKAERLHRQAAVKEAFLHSWNGYKKHAWLQDEVTPVTGGFSNGFGQRGATLVDTLDTLAIMGLDEELSEAVKAVKGIDFTTSAISRLNVFETTIRYLGGLLSAYDVTDAKHHVLLDKAIELGDMLYAAFDTPNRMPIGRWDWENAALRKYQEVEGQGLSAELGSLTLEFTRLTQLTNDPKYYDAVARITALLTKHQDRTQIPGLFPVRISPAREDFASDTHFTMGGMSDSLYEYLPKQHLLVAGLDPQYKNLYSNAMREAKQHLFFRPLNPQNKDILMSGSARISGATGRTKLDPVGQHLACFAGGMVGLGAKIWNRTEELDVARRLVDGCIWAYDSMPTGIMPEQFTLIPCYGDEDCKWATDKWNKAVSSAGVDEFDRNIDAADIIKEDGLPPGFARIGDRRYLLRPEAIESVFILYRITGDPSLADAAWRMFESINNATATLIAHSAIADVTLPVDHGSQKLDQCESFWMAETLKYFYLIFSEPDVISLDQWVFNTEAHPFRRPLAAKEA</sequence>
<feature type="disulfide bond" evidence="8">
    <location>
        <begin position="386"/>
        <end position="415"/>
    </location>
</feature>
<keyword evidence="7" id="KW-0106">Calcium</keyword>
<feature type="active site" evidence="6">
    <location>
        <position position="493"/>
    </location>
</feature>
<keyword evidence="5 8" id="KW-1015">Disulfide bond</keyword>
<name>A0A9P4WJ83_9PLEO</name>
<dbReference type="EC" id="3.2.1.-" evidence="9"/>
<comment type="similarity">
    <text evidence="3 9">Belongs to the glycosyl hydrolase 47 family.</text>
</comment>
<dbReference type="OrthoDB" id="8118055at2759"/>
<evidence type="ECO:0000256" key="4">
    <source>
        <dbReference type="ARBA" id="ARBA00022801"/>
    </source>
</evidence>
<dbReference type="GO" id="GO:0036503">
    <property type="term" value="P:ERAD pathway"/>
    <property type="evidence" value="ECO:0007669"/>
    <property type="project" value="UniProtKB-ARBA"/>
</dbReference>
<comment type="cofactor">
    <cofactor evidence="1 7">
        <name>Ca(2+)</name>
        <dbReference type="ChEBI" id="CHEBI:29108"/>
    </cofactor>
</comment>
<evidence type="ECO:0000256" key="1">
    <source>
        <dbReference type="ARBA" id="ARBA00001913"/>
    </source>
</evidence>
<gene>
    <name evidence="10" type="ORF">E8E12_000375</name>
</gene>
<keyword evidence="7" id="KW-0479">Metal-binding</keyword>
<dbReference type="GO" id="GO:0016020">
    <property type="term" value="C:membrane"/>
    <property type="evidence" value="ECO:0007669"/>
    <property type="project" value="InterPro"/>
</dbReference>
<accession>A0A9P4WJ83</accession>
<dbReference type="InterPro" id="IPR050749">
    <property type="entry name" value="Glycosyl_Hydrolase_47"/>
</dbReference>
<evidence type="ECO:0000313" key="10">
    <source>
        <dbReference type="EMBL" id="KAF3033868.1"/>
    </source>
</evidence>
<evidence type="ECO:0000256" key="7">
    <source>
        <dbReference type="PIRSR" id="PIRSR601382-2"/>
    </source>
</evidence>
<dbReference type="PRINTS" id="PR00747">
    <property type="entry name" value="GLYHDRLASE47"/>
</dbReference>
<proteinExistence type="inferred from homology"/>
<reference evidence="10" key="1">
    <citation type="submission" date="2019-04" db="EMBL/GenBank/DDBJ databases">
        <title>Sequencing of skin fungus with MAO and IRED activity.</title>
        <authorList>
            <person name="Marsaioli A.J."/>
            <person name="Bonatto J.M.C."/>
            <person name="Reis Junior O."/>
        </authorList>
    </citation>
    <scope>NUCLEOTIDE SEQUENCE</scope>
    <source>
        <strain evidence="10">28M1</strain>
    </source>
</reference>
<dbReference type="InterPro" id="IPR001382">
    <property type="entry name" value="Glyco_hydro_47"/>
</dbReference>
<dbReference type="PANTHER" id="PTHR11742:SF49">
    <property type="entry name" value="ALPHA-1,2-MANNOSIDASE"/>
    <property type="match status" value="1"/>
</dbReference>
<evidence type="ECO:0000256" key="2">
    <source>
        <dbReference type="ARBA" id="ARBA00004922"/>
    </source>
</evidence>
<keyword evidence="11" id="KW-1185">Reference proteome</keyword>
<dbReference type="GO" id="GO:0005783">
    <property type="term" value="C:endoplasmic reticulum"/>
    <property type="evidence" value="ECO:0007669"/>
    <property type="project" value="TreeGrafter"/>
</dbReference>
<dbReference type="SUPFAM" id="SSF48225">
    <property type="entry name" value="Seven-hairpin glycosidases"/>
    <property type="match status" value="1"/>
</dbReference>
<dbReference type="PANTHER" id="PTHR11742">
    <property type="entry name" value="MANNOSYL-OLIGOSACCHARIDE ALPHA-1,2-MANNOSIDASE-RELATED"/>
    <property type="match status" value="1"/>
</dbReference>
<dbReference type="Pfam" id="PF01532">
    <property type="entry name" value="Glyco_hydro_47"/>
    <property type="match status" value="1"/>
</dbReference>
<dbReference type="InterPro" id="IPR012341">
    <property type="entry name" value="6hp_glycosidase-like_sf"/>
</dbReference>